<dbReference type="Proteomes" id="UP001642540">
    <property type="component" value="Unassembled WGS sequence"/>
</dbReference>
<protein>
    <submittedName>
        <fullName evidence="1">Uncharacterized protein</fullName>
    </submittedName>
</protein>
<proteinExistence type="predicted"/>
<sequence length="106" mass="12394">MMGFTFPFLEYGPETPNDWLGVSRRVYRFREYTNSEYFGDRDLFGLVLNDNQTENGDIGLRLYQKLKANCEELLNQYANGAEITKCDQWEPFYDCVAEAIVTKIII</sequence>
<organism evidence="1 2">
    <name type="scientific">Orchesella dallaii</name>
    <dbReference type="NCBI Taxonomy" id="48710"/>
    <lineage>
        <taxon>Eukaryota</taxon>
        <taxon>Metazoa</taxon>
        <taxon>Ecdysozoa</taxon>
        <taxon>Arthropoda</taxon>
        <taxon>Hexapoda</taxon>
        <taxon>Collembola</taxon>
        <taxon>Entomobryomorpha</taxon>
        <taxon>Entomobryoidea</taxon>
        <taxon>Orchesellidae</taxon>
        <taxon>Orchesellinae</taxon>
        <taxon>Orchesella</taxon>
    </lineage>
</organism>
<accession>A0ABP1RGY1</accession>
<name>A0ABP1RGY1_9HEXA</name>
<evidence type="ECO:0000313" key="2">
    <source>
        <dbReference type="Proteomes" id="UP001642540"/>
    </source>
</evidence>
<reference evidence="1 2" key="1">
    <citation type="submission" date="2024-08" db="EMBL/GenBank/DDBJ databases">
        <authorList>
            <person name="Cucini C."/>
            <person name="Frati F."/>
        </authorList>
    </citation>
    <scope>NUCLEOTIDE SEQUENCE [LARGE SCALE GENOMIC DNA]</scope>
</reference>
<keyword evidence="2" id="KW-1185">Reference proteome</keyword>
<evidence type="ECO:0000313" key="1">
    <source>
        <dbReference type="EMBL" id="CAL8128009.1"/>
    </source>
</evidence>
<dbReference type="EMBL" id="CAXLJM020000072">
    <property type="protein sequence ID" value="CAL8128009.1"/>
    <property type="molecule type" value="Genomic_DNA"/>
</dbReference>
<comment type="caution">
    <text evidence="1">The sequence shown here is derived from an EMBL/GenBank/DDBJ whole genome shotgun (WGS) entry which is preliminary data.</text>
</comment>
<gene>
    <name evidence="1" type="ORF">ODALV1_LOCUS22048</name>
</gene>